<evidence type="ECO:0000256" key="1">
    <source>
        <dbReference type="SAM" id="Coils"/>
    </source>
</evidence>
<dbReference type="PANTHER" id="PTHR32309">
    <property type="entry name" value="TYROSINE-PROTEIN KINASE"/>
    <property type="match status" value="1"/>
</dbReference>
<dbReference type="Proteomes" id="UP000595074">
    <property type="component" value="Chromosome"/>
</dbReference>
<keyword evidence="2" id="KW-0472">Membrane</keyword>
<gene>
    <name evidence="3" type="ORF">IMZ28_00215</name>
</gene>
<evidence type="ECO:0000313" key="4">
    <source>
        <dbReference type="Proteomes" id="UP000595074"/>
    </source>
</evidence>
<keyword evidence="4" id="KW-1185">Reference proteome</keyword>
<dbReference type="GO" id="GO:0004713">
    <property type="term" value="F:protein tyrosine kinase activity"/>
    <property type="evidence" value="ECO:0007669"/>
    <property type="project" value="TreeGrafter"/>
</dbReference>
<dbReference type="InterPro" id="IPR027417">
    <property type="entry name" value="P-loop_NTPase"/>
</dbReference>
<reference evidence="3 4" key="1">
    <citation type="submission" date="2020-10" db="EMBL/GenBank/DDBJ databases">
        <title>The genome of sulfurovum sp.</title>
        <authorList>
            <person name="Xie S."/>
            <person name="Shao Z."/>
            <person name="Jiang L."/>
        </authorList>
    </citation>
    <scope>NUCLEOTIDE SEQUENCE [LARGE SCALE GENOMIC DNA]</scope>
    <source>
        <strain evidence="3 4">ST-419</strain>
    </source>
</reference>
<name>A0A7M1S3E5_9BACT</name>
<organism evidence="3 4">
    <name type="scientific">Sulfurovum indicum</name>
    <dbReference type="NCBI Taxonomy" id="2779528"/>
    <lineage>
        <taxon>Bacteria</taxon>
        <taxon>Pseudomonadati</taxon>
        <taxon>Campylobacterota</taxon>
        <taxon>Epsilonproteobacteria</taxon>
        <taxon>Campylobacterales</taxon>
        <taxon>Sulfurovaceae</taxon>
        <taxon>Sulfurovum</taxon>
    </lineage>
</organism>
<sequence>METETPKRIKENFFLIEPLRIVAALREKLLYILVTVILFAALGAYIAIKKESKSWSATSKIIRYSKQISQSSDVPYQFQNFNYETALETIRTRSNLIELIRRLDLNGTTPEELYSQFEIKRGRNSDIIEIIFTSPDQKLAAKGANTLSQIFIDNFYRVQNAAIERIYEYYNQNKIKKEQEFYKTKEAMNAFLKEHNLTSLESEISINYTLLNKLEQKKLQIQTDITAYKTSIKAIEDSLHGIPEEVKLRYAIRSANKKTLELKEKELQRLKEVYTDEHPKVQMLESELRQIRKTIKENKTAEPDEVTYGTNPIKSELRVVLGKTKIEYTTALNIQKALKGQIEGVKQKLEYLTTLNKEFLKLKRAKDEAHSQLDLISKRLYDLKISIGSSKEDFKLFEPAKVPKFPKPSYKKVIVILFAFLGGFLSVLIITVRELLHNGIKTKFDLETRFGITDVVQLPKEKLLSSESRQVFSFLANNIINKDTDRPHIITVGADTTPKHPGHITDMLMEHLIYQKHKVLHISASYVPCTKNGINEIDLISPLEPQTFKPHKEKTNVYALCWYLKDNYSIFIPNKEHIEKVFKALREFDYDYIIIDLPSYYDAKHLVPMFVEQADTFLLCTEFKTSKRKVIHEFLLQLKEESLDKIKGVISETRKYYIY</sequence>
<dbReference type="InterPro" id="IPR050445">
    <property type="entry name" value="Bact_polysacc_biosynth/exp"/>
</dbReference>
<keyword evidence="2" id="KW-0812">Transmembrane</keyword>
<dbReference type="Gene3D" id="3.40.50.300">
    <property type="entry name" value="P-loop containing nucleotide triphosphate hydrolases"/>
    <property type="match status" value="1"/>
</dbReference>
<evidence type="ECO:0000256" key="2">
    <source>
        <dbReference type="SAM" id="Phobius"/>
    </source>
</evidence>
<protein>
    <recommendedName>
        <fullName evidence="5">Polysaccharide chain length determinant N-terminal domain-containing protein</fullName>
    </recommendedName>
</protein>
<evidence type="ECO:0000313" key="3">
    <source>
        <dbReference type="EMBL" id="QOR61953.1"/>
    </source>
</evidence>
<dbReference type="PANTHER" id="PTHR32309:SF13">
    <property type="entry name" value="FERRIC ENTEROBACTIN TRANSPORT PROTEIN FEPE"/>
    <property type="match status" value="1"/>
</dbReference>
<dbReference type="AlphaFoldDB" id="A0A7M1S3E5"/>
<dbReference type="GO" id="GO:0005886">
    <property type="term" value="C:plasma membrane"/>
    <property type="evidence" value="ECO:0007669"/>
    <property type="project" value="TreeGrafter"/>
</dbReference>
<dbReference type="RefSeq" id="WP_197548657.1">
    <property type="nucleotide sequence ID" value="NZ_CP063164.1"/>
</dbReference>
<keyword evidence="2" id="KW-1133">Transmembrane helix</keyword>
<accession>A0A7M1S3E5</accession>
<feature type="transmembrane region" description="Helical" evidence="2">
    <location>
        <begin position="413"/>
        <end position="432"/>
    </location>
</feature>
<keyword evidence="1" id="KW-0175">Coiled coil</keyword>
<feature type="transmembrane region" description="Helical" evidence="2">
    <location>
        <begin position="29"/>
        <end position="48"/>
    </location>
</feature>
<evidence type="ECO:0008006" key="5">
    <source>
        <dbReference type="Google" id="ProtNLM"/>
    </source>
</evidence>
<feature type="coiled-coil region" evidence="1">
    <location>
        <begin position="253"/>
        <end position="301"/>
    </location>
</feature>
<dbReference type="EMBL" id="CP063164">
    <property type="protein sequence ID" value="QOR61953.1"/>
    <property type="molecule type" value="Genomic_DNA"/>
</dbReference>
<proteinExistence type="predicted"/>
<dbReference type="KEGG" id="sinu:IMZ28_00215"/>